<dbReference type="AlphaFoldDB" id="A0A0F8Y0F1"/>
<evidence type="ECO:0000256" key="3">
    <source>
        <dbReference type="ARBA" id="ARBA00023002"/>
    </source>
</evidence>
<evidence type="ECO:0000256" key="2">
    <source>
        <dbReference type="ARBA" id="ARBA00022857"/>
    </source>
</evidence>
<evidence type="ECO:0000313" key="4">
    <source>
        <dbReference type="EMBL" id="KKK74842.1"/>
    </source>
</evidence>
<comment type="caution">
    <text evidence="4">The sequence shown here is derived from an EMBL/GenBank/DDBJ whole genome shotgun (WGS) entry which is preliminary data.</text>
</comment>
<comment type="similarity">
    <text evidence="1">Belongs to the short-chain dehydrogenases/reductases (SDR) family.</text>
</comment>
<evidence type="ECO:0000256" key="1">
    <source>
        <dbReference type="ARBA" id="ARBA00006484"/>
    </source>
</evidence>
<keyword evidence="3" id="KW-0560">Oxidoreductase</keyword>
<keyword evidence="2" id="KW-0521">NADP</keyword>
<accession>A0A0F8Y0F1</accession>
<dbReference type="InterPro" id="IPR002347">
    <property type="entry name" value="SDR_fam"/>
</dbReference>
<feature type="non-terminal residue" evidence="4">
    <location>
        <position position="1"/>
    </location>
</feature>
<dbReference type="Pfam" id="PF00106">
    <property type="entry name" value="adh_short"/>
    <property type="match status" value="1"/>
</dbReference>
<reference evidence="4" key="1">
    <citation type="journal article" date="2015" name="Nature">
        <title>Complex archaea that bridge the gap between prokaryotes and eukaryotes.</title>
        <authorList>
            <person name="Spang A."/>
            <person name="Saw J.H."/>
            <person name="Jorgensen S.L."/>
            <person name="Zaremba-Niedzwiedzka K."/>
            <person name="Martijn J."/>
            <person name="Lind A.E."/>
            <person name="van Eijk R."/>
            <person name="Schleper C."/>
            <person name="Guy L."/>
            <person name="Ettema T.J."/>
        </authorList>
    </citation>
    <scope>NUCLEOTIDE SEQUENCE</scope>
</reference>
<dbReference type="CDD" id="cd05233">
    <property type="entry name" value="SDR_c"/>
    <property type="match status" value="1"/>
</dbReference>
<dbReference type="PANTHER" id="PTHR43391">
    <property type="entry name" value="RETINOL DEHYDROGENASE-RELATED"/>
    <property type="match status" value="1"/>
</dbReference>
<dbReference type="EMBL" id="LAZR01056128">
    <property type="protein sequence ID" value="KKK74842.1"/>
    <property type="molecule type" value="Genomic_DNA"/>
</dbReference>
<dbReference type="PRINTS" id="PR00081">
    <property type="entry name" value="GDHRDH"/>
</dbReference>
<proteinExistence type="inferred from homology"/>
<evidence type="ECO:0008006" key="5">
    <source>
        <dbReference type="Google" id="ProtNLM"/>
    </source>
</evidence>
<protein>
    <recommendedName>
        <fullName evidence="5">3-oxoacyl-ACP reductase</fullName>
    </recommendedName>
</protein>
<dbReference type="GO" id="GO:0016491">
    <property type="term" value="F:oxidoreductase activity"/>
    <property type="evidence" value="ECO:0007669"/>
    <property type="project" value="UniProtKB-KW"/>
</dbReference>
<sequence length="255" mass="28167">NQAEEELKSSGAEVISVVTDVSKLENIEILAQKTIETFGEVHLLCNNAGVAAPGALWECILSDWKWVIGVNLWGVINGIETFIPIMLQQDNECYIVNTSSMAGILPGDGTNGIYSVSKQAVVALSESLRTGFANPLFRSKIGVSVLCPGIVNTKITNSERNRPAEFCGPDYMPSFERIVKNHPEAEPLVREAPKIWENGTPPDESGDIVFEAIKKGIFYIFTEIGITWENGMKSRFDGIWKDYDQIKLLINDLKS</sequence>
<organism evidence="4">
    <name type="scientific">marine sediment metagenome</name>
    <dbReference type="NCBI Taxonomy" id="412755"/>
    <lineage>
        <taxon>unclassified sequences</taxon>
        <taxon>metagenomes</taxon>
        <taxon>ecological metagenomes</taxon>
    </lineage>
</organism>
<name>A0A0F8Y0F1_9ZZZZ</name>
<dbReference type="InterPro" id="IPR036291">
    <property type="entry name" value="NAD(P)-bd_dom_sf"/>
</dbReference>
<dbReference type="SUPFAM" id="SSF51735">
    <property type="entry name" value="NAD(P)-binding Rossmann-fold domains"/>
    <property type="match status" value="1"/>
</dbReference>
<gene>
    <name evidence="4" type="ORF">LCGC14_2879720</name>
</gene>
<dbReference type="Gene3D" id="3.40.50.720">
    <property type="entry name" value="NAD(P)-binding Rossmann-like Domain"/>
    <property type="match status" value="1"/>
</dbReference>
<dbReference type="PRINTS" id="PR00080">
    <property type="entry name" value="SDRFAMILY"/>
</dbReference>
<dbReference type="PANTHER" id="PTHR43391:SF14">
    <property type="entry name" value="DEHYDROGENASE_REDUCTASE SDR FAMILY PROTEIN 7-LIKE"/>
    <property type="match status" value="1"/>
</dbReference>